<keyword evidence="3" id="KW-1185">Reference proteome</keyword>
<accession>A0A0D3FK09</accession>
<evidence type="ECO:0000313" key="2">
    <source>
        <dbReference type="EnsemblPlants" id="OBART03G21980.1"/>
    </source>
</evidence>
<reference evidence="2" key="1">
    <citation type="journal article" date="2009" name="Rice">
        <title>De Novo Next Generation Sequencing of Plant Genomes.</title>
        <authorList>
            <person name="Rounsley S."/>
            <person name="Marri P.R."/>
            <person name="Yu Y."/>
            <person name="He R."/>
            <person name="Sisneros N."/>
            <person name="Goicoechea J.L."/>
            <person name="Lee S.J."/>
            <person name="Angelova A."/>
            <person name="Kudrna D."/>
            <person name="Luo M."/>
            <person name="Affourtit J."/>
            <person name="Desany B."/>
            <person name="Knight J."/>
            <person name="Niazi F."/>
            <person name="Egholm M."/>
            <person name="Wing R.A."/>
        </authorList>
    </citation>
    <scope>NUCLEOTIDE SEQUENCE [LARGE SCALE GENOMIC DNA]</scope>
    <source>
        <strain evidence="2">cv. IRGC 105608</strain>
    </source>
</reference>
<evidence type="ECO:0000313" key="3">
    <source>
        <dbReference type="Proteomes" id="UP000026960"/>
    </source>
</evidence>
<sequence length="115" mass="12495">METTPPPSDDQKKQELATAHGAPTSLENQVMRRQTDSSPSRTPCRRHLLASSRRSPPGPIGLHHHAGDAASNLLQVDTAVRSSSLRQIRSLHGSCHQIGRQRGACIEETGKSTTR</sequence>
<dbReference type="HOGENOM" id="CLU_2112616_0_0_1"/>
<dbReference type="Proteomes" id="UP000026960">
    <property type="component" value="Chromosome 3"/>
</dbReference>
<protein>
    <submittedName>
        <fullName evidence="2">Uncharacterized protein</fullName>
    </submittedName>
</protein>
<dbReference type="PaxDb" id="65489-OBART03G21980.1"/>
<feature type="region of interest" description="Disordered" evidence="1">
    <location>
        <begin position="1"/>
        <end position="66"/>
    </location>
</feature>
<dbReference type="EnsemblPlants" id="OBART03G21980.1">
    <property type="protein sequence ID" value="OBART03G21980.1"/>
    <property type="gene ID" value="OBART03G21980"/>
</dbReference>
<feature type="compositionally biased region" description="Polar residues" evidence="1">
    <location>
        <begin position="25"/>
        <end position="41"/>
    </location>
</feature>
<reference evidence="2" key="2">
    <citation type="submission" date="2015-03" db="UniProtKB">
        <authorList>
            <consortium name="EnsemblPlants"/>
        </authorList>
    </citation>
    <scope>IDENTIFICATION</scope>
</reference>
<proteinExistence type="predicted"/>
<dbReference type="Gramene" id="OBART03G21980.1">
    <property type="protein sequence ID" value="OBART03G21980.1"/>
    <property type="gene ID" value="OBART03G21980"/>
</dbReference>
<organism evidence="2">
    <name type="scientific">Oryza barthii</name>
    <dbReference type="NCBI Taxonomy" id="65489"/>
    <lineage>
        <taxon>Eukaryota</taxon>
        <taxon>Viridiplantae</taxon>
        <taxon>Streptophyta</taxon>
        <taxon>Embryophyta</taxon>
        <taxon>Tracheophyta</taxon>
        <taxon>Spermatophyta</taxon>
        <taxon>Magnoliopsida</taxon>
        <taxon>Liliopsida</taxon>
        <taxon>Poales</taxon>
        <taxon>Poaceae</taxon>
        <taxon>BOP clade</taxon>
        <taxon>Oryzoideae</taxon>
        <taxon>Oryzeae</taxon>
        <taxon>Oryzinae</taxon>
        <taxon>Oryza</taxon>
    </lineage>
</organism>
<evidence type="ECO:0000256" key="1">
    <source>
        <dbReference type="SAM" id="MobiDB-lite"/>
    </source>
</evidence>
<name>A0A0D3FK09_9ORYZ</name>
<dbReference type="AlphaFoldDB" id="A0A0D3FK09"/>